<protein>
    <recommendedName>
        <fullName evidence="1">DUF5683 domain-containing protein</fullName>
    </recommendedName>
</protein>
<dbReference type="Pfam" id="PF18935">
    <property type="entry name" value="DUF5683"/>
    <property type="match status" value="1"/>
</dbReference>
<feature type="domain" description="DUF5683" evidence="1">
    <location>
        <begin position="78"/>
        <end position="230"/>
    </location>
</feature>
<accession>H8KWC4</accession>
<dbReference type="HOGENOM" id="CLU_060256_1_0_10"/>
<reference evidence="2" key="1">
    <citation type="submission" date="2012-02" db="EMBL/GenBank/DDBJ databases">
        <title>The complete genome of Solitalea canadensis DSM 3403.</title>
        <authorList>
            <consortium name="US DOE Joint Genome Institute (JGI-PGF)"/>
            <person name="Lucas S."/>
            <person name="Copeland A."/>
            <person name="Lapidus A."/>
            <person name="Glavina del Rio T."/>
            <person name="Dalin E."/>
            <person name="Tice H."/>
            <person name="Bruce D."/>
            <person name="Goodwin L."/>
            <person name="Pitluck S."/>
            <person name="Peters L."/>
            <person name="Ovchinnikova G."/>
            <person name="Lu M."/>
            <person name="Kyrpides N."/>
            <person name="Mavromatis K."/>
            <person name="Ivanova N."/>
            <person name="Brettin T."/>
            <person name="Detter J.C."/>
            <person name="Han C."/>
            <person name="Larimer F."/>
            <person name="Land M."/>
            <person name="Hauser L."/>
            <person name="Markowitz V."/>
            <person name="Cheng J.-F."/>
            <person name="Hugenholtz P."/>
            <person name="Woyke T."/>
            <person name="Wu D."/>
            <person name="Spring S."/>
            <person name="Schroeder M."/>
            <person name="Kopitz M."/>
            <person name="Brambilla E."/>
            <person name="Klenk H.-P."/>
            <person name="Eisen J.A."/>
        </authorList>
    </citation>
    <scope>NUCLEOTIDE SEQUENCE</scope>
    <source>
        <strain evidence="2">DSM 3403</strain>
    </source>
</reference>
<sequence>MNKVLSHLNSNNYINTFRCVFTALLVFVAVTFVKAQTPADSIKKATSILKSDSIKASKKAKDTVEIESVVKQKRVRTPKDPNIALFRAAVVPGLGQIYNKRYWKLPIVYGGFAALGYAINFNQKYYTETLNEYIARTDGDINTKPNTEKYGDARDEQIISAKDFYKRNREISIIGTVALYAAQVIDAYVDAELSNFDVSDDLSLKIGPSINQGFAFNGAPNYSVGLSLKFTLKK</sequence>
<dbReference type="RefSeq" id="WP_014681143.1">
    <property type="nucleotide sequence ID" value="NC_017770.1"/>
</dbReference>
<evidence type="ECO:0000313" key="3">
    <source>
        <dbReference type="Proteomes" id="UP000007590"/>
    </source>
</evidence>
<dbReference type="EMBL" id="CP003349">
    <property type="protein sequence ID" value="AFD07916.1"/>
    <property type="molecule type" value="Genomic_DNA"/>
</dbReference>
<gene>
    <name evidence="2" type="ordered locus">Solca_2893</name>
</gene>
<dbReference type="Proteomes" id="UP000007590">
    <property type="component" value="Chromosome"/>
</dbReference>
<dbReference type="STRING" id="929556.Solca_2893"/>
<evidence type="ECO:0000313" key="2">
    <source>
        <dbReference type="EMBL" id="AFD07916.1"/>
    </source>
</evidence>
<organism evidence="2 3">
    <name type="scientific">Solitalea canadensis (strain ATCC 29591 / DSM 3403 / JCM 21819 / LMG 8368 / NBRC 15130 / NCIMB 12057 / USAM 9D)</name>
    <name type="common">Flexibacter canadensis</name>
    <dbReference type="NCBI Taxonomy" id="929556"/>
    <lineage>
        <taxon>Bacteria</taxon>
        <taxon>Pseudomonadati</taxon>
        <taxon>Bacteroidota</taxon>
        <taxon>Sphingobacteriia</taxon>
        <taxon>Sphingobacteriales</taxon>
        <taxon>Sphingobacteriaceae</taxon>
        <taxon>Solitalea</taxon>
    </lineage>
</organism>
<dbReference type="OrthoDB" id="9813910at2"/>
<evidence type="ECO:0000259" key="1">
    <source>
        <dbReference type="Pfam" id="PF18935"/>
    </source>
</evidence>
<keyword evidence="3" id="KW-1185">Reference proteome</keyword>
<dbReference type="InterPro" id="IPR043738">
    <property type="entry name" value="DUF5683"/>
</dbReference>
<dbReference type="KEGG" id="scn:Solca_2893"/>
<name>H8KWC4_SOLCM</name>
<dbReference type="eggNOG" id="ENOG502ZCD0">
    <property type="taxonomic scope" value="Bacteria"/>
</dbReference>
<proteinExistence type="predicted"/>
<dbReference type="AlphaFoldDB" id="H8KWC4"/>